<dbReference type="CDD" id="cd14687">
    <property type="entry name" value="bZIP_ATF2"/>
    <property type="match status" value="1"/>
</dbReference>
<comment type="caution">
    <text evidence="8">The sequence shown here is derived from an EMBL/GenBank/DDBJ whole genome shotgun (WGS) entry which is preliminary data.</text>
</comment>
<comment type="subcellular location">
    <subcellularLocation>
        <location evidence="1">Nucleus</location>
    </subcellularLocation>
</comment>
<dbReference type="PROSITE" id="PS00036">
    <property type="entry name" value="BZIP_BASIC"/>
    <property type="match status" value="1"/>
</dbReference>
<dbReference type="InterPro" id="IPR004827">
    <property type="entry name" value="bZIP"/>
</dbReference>
<proteinExistence type="predicted"/>
<accession>A0AAX6MNS7</accession>
<dbReference type="GO" id="GO:0005634">
    <property type="term" value="C:nucleus"/>
    <property type="evidence" value="ECO:0007669"/>
    <property type="project" value="UniProtKB-SubCell"/>
</dbReference>
<protein>
    <recommendedName>
        <fullName evidence="7">BZIP domain-containing protein</fullName>
    </recommendedName>
</protein>
<evidence type="ECO:0000259" key="7">
    <source>
        <dbReference type="PROSITE" id="PS50217"/>
    </source>
</evidence>
<dbReference type="Proteomes" id="UP001369815">
    <property type="component" value="Unassembled WGS sequence"/>
</dbReference>
<reference evidence="8 9" key="1">
    <citation type="journal article" date="2024" name="Front Chem Biol">
        <title>Unveiling the potential of Daldinia eschscholtzii MFLUCC 19-0629 through bioactivity and bioinformatics studies for enhanced sustainable agriculture production.</title>
        <authorList>
            <person name="Brooks S."/>
            <person name="Weaver J.A."/>
            <person name="Klomchit A."/>
            <person name="Alharthi S.A."/>
            <person name="Onlamun T."/>
            <person name="Nurani R."/>
            <person name="Vong T.K."/>
            <person name="Alberti F."/>
            <person name="Greco C."/>
        </authorList>
    </citation>
    <scope>NUCLEOTIDE SEQUENCE [LARGE SCALE GENOMIC DNA]</scope>
    <source>
        <strain evidence="8">MFLUCC 19-0629</strain>
    </source>
</reference>
<keyword evidence="5" id="KW-0175">Coiled coil</keyword>
<evidence type="ECO:0000256" key="5">
    <source>
        <dbReference type="SAM" id="Coils"/>
    </source>
</evidence>
<organism evidence="8 9">
    <name type="scientific">Daldinia eschscholtzii</name>
    <dbReference type="NCBI Taxonomy" id="292717"/>
    <lineage>
        <taxon>Eukaryota</taxon>
        <taxon>Fungi</taxon>
        <taxon>Dikarya</taxon>
        <taxon>Ascomycota</taxon>
        <taxon>Pezizomycotina</taxon>
        <taxon>Sordariomycetes</taxon>
        <taxon>Xylariomycetidae</taxon>
        <taxon>Xylariales</taxon>
        <taxon>Hypoxylaceae</taxon>
        <taxon>Daldinia</taxon>
    </lineage>
</organism>
<dbReference type="GO" id="GO:0003700">
    <property type="term" value="F:DNA-binding transcription factor activity"/>
    <property type="evidence" value="ECO:0007669"/>
    <property type="project" value="InterPro"/>
</dbReference>
<dbReference type="SUPFAM" id="SSF57959">
    <property type="entry name" value="Leucine zipper domain"/>
    <property type="match status" value="1"/>
</dbReference>
<evidence type="ECO:0000313" key="9">
    <source>
        <dbReference type="Proteomes" id="UP001369815"/>
    </source>
</evidence>
<dbReference type="SMART" id="SM00338">
    <property type="entry name" value="BRLZ"/>
    <property type="match status" value="1"/>
</dbReference>
<evidence type="ECO:0000256" key="3">
    <source>
        <dbReference type="ARBA" id="ARBA00023163"/>
    </source>
</evidence>
<evidence type="ECO:0000313" key="8">
    <source>
        <dbReference type="EMBL" id="KAK6954298.1"/>
    </source>
</evidence>
<dbReference type="InterPro" id="IPR051027">
    <property type="entry name" value="bZIP_transcription_factors"/>
</dbReference>
<feature type="compositionally biased region" description="Polar residues" evidence="6">
    <location>
        <begin position="152"/>
        <end position="175"/>
    </location>
</feature>
<feature type="coiled-coil region" evidence="5">
    <location>
        <begin position="214"/>
        <end position="255"/>
    </location>
</feature>
<name>A0AAX6MNS7_9PEZI</name>
<keyword evidence="9" id="KW-1185">Reference proteome</keyword>
<keyword evidence="3" id="KW-0804">Transcription</keyword>
<dbReference type="PROSITE" id="PS50217">
    <property type="entry name" value="BZIP"/>
    <property type="match status" value="1"/>
</dbReference>
<feature type="region of interest" description="Disordered" evidence="6">
    <location>
        <begin position="139"/>
        <end position="175"/>
    </location>
</feature>
<evidence type="ECO:0000256" key="2">
    <source>
        <dbReference type="ARBA" id="ARBA00023015"/>
    </source>
</evidence>
<dbReference type="EMBL" id="JBANMG010000004">
    <property type="protein sequence ID" value="KAK6954298.1"/>
    <property type="molecule type" value="Genomic_DNA"/>
</dbReference>
<gene>
    <name evidence="8" type="ORF">Daesc_004265</name>
</gene>
<keyword evidence="2" id="KW-0805">Transcription regulation</keyword>
<dbReference type="Gene3D" id="1.20.5.170">
    <property type="match status" value="1"/>
</dbReference>
<keyword evidence="4" id="KW-0539">Nucleus</keyword>
<dbReference type="InterPro" id="IPR046347">
    <property type="entry name" value="bZIP_sf"/>
</dbReference>
<dbReference type="Pfam" id="PF00170">
    <property type="entry name" value="bZIP_1"/>
    <property type="match status" value="1"/>
</dbReference>
<evidence type="ECO:0000256" key="4">
    <source>
        <dbReference type="ARBA" id="ARBA00023242"/>
    </source>
</evidence>
<evidence type="ECO:0000256" key="1">
    <source>
        <dbReference type="ARBA" id="ARBA00004123"/>
    </source>
</evidence>
<dbReference type="AlphaFoldDB" id="A0AAX6MNS7"/>
<feature type="domain" description="BZIP" evidence="7">
    <location>
        <begin position="196"/>
        <end position="259"/>
    </location>
</feature>
<evidence type="ECO:0000256" key="6">
    <source>
        <dbReference type="SAM" id="MobiDB-lite"/>
    </source>
</evidence>
<dbReference type="PANTHER" id="PTHR19304">
    <property type="entry name" value="CYCLIC-AMP RESPONSE ELEMENT BINDING PROTEIN"/>
    <property type="match status" value="1"/>
</dbReference>
<sequence>MNATVEIPQKLRNWSEEIPTSWTPTMFTSPFGEGISVSDPQLWASPSNNSDEYYKPSPNTVRDELAHQLDTNSTFESGYNIEDDTAGADVFVYDQYPGAQVTGQPAQPTLDDPSAEHTKLPDNIGAVVDNSAPAFIKRKSTRSRFSSHSSETNRFSPRSMSVTSPTSGTSLNWTVNDQTPSPPVGSIGFADETIPPIKHRRNRERNRVAAHKCRQKAKQSMSELQTRERELSQQNRALQEHAGSLRDEILDLKNEILRHSSCDSDIIQNYIARAAREVH</sequence>